<dbReference type="OrthoDB" id="5180791at2"/>
<dbReference type="AlphaFoldDB" id="F8DXF2"/>
<sequence length="429" mass="45980">MQELKLVVAESDASSLVLRVTEPQDSTDSTSSEATAPEGRTSEQEFFLPVTDDLRQVLAGQTSAGTPSEAATPSDAAVDSASVDSSADAATNPSPLSTALGSLTATPSSTEHSAAGTDEKGADNAPGPDSEAESSDRTTENDQGDDDGVGEAKVAGFGKFGRTSQRPHRTKISITPRAIQDRVRHGASIEELAEEADTDPSRIEPYAWPILQERARMADLAHSAHPVSSDGPAKNTLWEVLATSLAARGESLSECEWDAYLNEAKQWIVTVSWNKVAAGQTATHVAEFLLQQQQPGPSLAQPINSIAGDLVDPRYGQAPRRVAAVTPLRWNDDPGAGGDNFVTEADQGEFGSANYGHDEQPDGQRAAQDDRFAGRAHPAGREGAERRDPDEDFLLHPDQDDRPKRRRKAVTPHWEDVLLGVRTNPRKKR</sequence>
<reference evidence="3 4" key="1">
    <citation type="journal article" date="2012" name="BMC Genomics">
        <title>Complete genome sequence, lifestyle, and multi-drug resistance of the human pathogen Corynebacterium resistens DSM 45100 isolated from blood samples of a leukemia patient.</title>
        <authorList>
            <person name="Schroder J."/>
            <person name="Maus I."/>
            <person name="Meyer K."/>
            <person name="Wordemann S."/>
            <person name="Blom J."/>
            <person name="Jaenicke S."/>
            <person name="Schneider J."/>
            <person name="Trost E."/>
            <person name="Tauch A."/>
        </authorList>
    </citation>
    <scope>NUCLEOTIDE SEQUENCE [LARGE SCALE GENOMIC DNA]</scope>
    <source>
        <strain evidence="4">DSM 45100 / JCM 12819 / CCUG 50093 / GTC 2026 / SICGH 158</strain>
    </source>
</reference>
<dbReference type="KEGG" id="crd:CRES_0334"/>
<feature type="compositionally biased region" description="Polar residues" evidence="1">
    <location>
        <begin position="59"/>
        <end position="71"/>
    </location>
</feature>
<gene>
    <name evidence="3" type="ordered locus">CRES_0334</name>
</gene>
<dbReference type="NCBIfam" id="NF040712">
    <property type="entry name" value="SepH"/>
    <property type="match status" value="1"/>
</dbReference>
<proteinExistence type="predicted"/>
<dbReference type="Pfam" id="PF11268">
    <property type="entry name" value="DUF3071"/>
    <property type="match status" value="1"/>
</dbReference>
<evidence type="ECO:0000259" key="2">
    <source>
        <dbReference type="Pfam" id="PF11268"/>
    </source>
</evidence>
<dbReference type="HOGENOM" id="CLU_021151_0_0_11"/>
<protein>
    <recommendedName>
        <fullName evidence="2">DUF3071 domain-containing protein</fullName>
    </recommendedName>
</protein>
<dbReference type="InterPro" id="IPR021421">
    <property type="entry name" value="DUF3071"/>
</dbReference>
<feature type="region of interest" description="Disordered" evidence="1">
    <location>
        <begin position="328"/>
        <end position="429"/>
    </location>
</feature>
<dbReference type="InterPro" id="IPR047682">
    <property type="entry name" value="SepH-like"/>
</dbReference>
<evidence type="ECO:0000256" key="1">
    <source>
        <dbReference type="SAM" id="MobiDB-lite"/>
    </source>
</evidence>
<dbReference type="RefSeq" id="WP_013887723.1">
    <property type="nucleotide sequence ID" value="NC_015673.1"/>
</dbReference>
<feature type="compositionally biased region" description="Basic and acidic residues" evidence="1">
    <location>
        <begin position="356"/>
        <end position="403"/>
    </location>
</feature>
<dbReference type="STRING" id="662755.CRES_0334"/>
<evidence type="ECO:0000313" key="4">
    <source>
        <dbReference type="Proteomes" id="UP000000492"/>
    </source>
</evidence>
<dbReference type="Proteomes" id="UP000000492">
    <property type="component" value="Chromosome"/>
</dbReference>
<dbReference type="eggNOG" id="ENOG502ZCFK">
    <property type="taxonomic scope" value="Bacteria"/>
</dbReference>
<accession>F8DXF2</accession>
<feature type="region of interest" description="Disordered" evidence="1">
    <location>
        <begin position="57"/>
        <end position="176"/>
    </location>
</feature>
<organism evidence="3 4">
    <name type="scientific">Corynebacterium resistens (strain DSM 45100 / JCM 12819 / GTC 2026 / SICGH 158)</name>
    <dbReference type="NCBI Taxonomy" id="662755"/>
    <lineage>
        <taxon>Bacteria</taxon>
        <taxon>Bacillati</taxon>
        <taxon>Actinomycetota</taxon>
        <taxon>Actinomycetes</taxon>
        <taxon>Mycobacteriales</taxon>
        <taxon>Corynebacteriaceae</taxon>
        <taxon>Corynebacterium</taxon>
    </lineage>
</organism>
<feature type="region of interest" description="Disordered" evidence="1">
    <location>
        <begin position="17"/>
        <end position="44"/>
    </location>
</feature>
<feature type="compositionally biased region" description="Polar residues" evidence="1">
    <location>
        <begin position="91"/>
        <end position="112"/>
    </location>
</feature>
<feature type="compositionally biased region" description="Low complexity" evidence="1">
    <location>
        <begin position="74"/>
        <end position="90"/>
    </location>
</feature>
<name>F8DXF2_CORRG</name>
<keyword evidence="4" id="KW-1185">Reference proteome</keyword>
<dbReference type="EMBL" id="CP002857">
    <property type="protein sequence ID" value="AEI08697.1"/>
    <property type="molecule type" value="Genomic_DNA"/>
</dbReference>
<evidence type="ECO:0000313" key="3">
    <source>
        <dbReference type="EMBL" id="AEI08697.1"/>
    </source>
</evidence>
<feature type="domain" description="DUF3071" evidence="2">
    <location>
        <begin position="1"/>
        <end position="283"/>
    </location>
</feature>